<reference evidence="2" key="2">
    <citation type="submission" date="2021-08" db="EMBL/GenBank/DDBJ databases">
        <authorList>
            <person name="Tani A."/>
            <person name="Ola A."/>
            <person name="Ogura Y."/>
            <person name="Katsura K."/>
            <person name="Hayashi T."/>
        </authorList>
    </citation>
    <scope>NUCLEOTIDE SEQUENCE</scope>
    <source>
        <strain evidence="2">KCTC 52305</strain>
    </source>
</reference>
<feature type="region of interest" description="Disordered" evidence="1">
    <location>
        <begin position="12"/>
        <end position="46"/>
    </location>
</feature>
<evidence type="ECO:0008006" key="4">
    <source>
        <dbReference type="Google" id="ProtNLM"/>
    </source>
</evidence>
<evidence type="ECO:0000256" key="1">
    <source>
        <dbReference type="SAM" id="MobiDB-lite"/>
    </source>
</evidence>
<comment type="caution">
    <text evidence="2">The sequence shown here is derived from an EMBL/GenBank/DDBJ whole genome shotgun (WGS) entry which is preliminary data.</text>
</comment>
<reference evidence="2" key="1">
    <citation type="journal article" date="2021" name="Front. Microbiol.">
        <title>Comprehensive Comparative Genomics and Phenotyping of Methylobacterium Species.</title>
        <authorList>
            <person name="Alessa O."/>
            <person name="Ogura Y."/>
            <person name="Fujitani Y."/>
            <person name="Takami H."/>
            <person name="Hayashi T."/>
            <person name="Sahin N."/>
            <person name="Tani A."/>
        </authorList>
    </citation>
    <scope>NUCLEOTIDE SEQUENCE</scope>
    <source>
        <strain evidence="2">KCTC 52305</strain>
    </source>
</reference>
<dbReference type="EMBL" id="BPQH01000008">
    <property type="protein sequence ID" value="GJD50145.1"/>
    <property type="molecule type" value="Genomic_DNA"/>
</dbReference>
<feature type="compositionally biased region" description="Basic and acidic residues" evidence="1">
    <location>
        <begin position="20"/>
        <end position="36"/>
    </location>
</feature>
<sequence length="223" mass="23632">MLETLAVQPFWRSGNSTRNSGDDVRNDLKLHGERGPASDTSPAPLRINGRYLLPGGAEHACQARSLSPEAAEVLAPVSGRPGDTVTVYLDDVGALTGVIRAVTPRGFSMTVEVGRERRARIAARLEWLAGRDGGPADQRDNLRIVPTATAVTVRLPDGAAVPGTILDLSMNGAAVAVVARPSVGSTVTVGKRFATVVRHIDEGIAVTFRLPFRPETFGQHVVL</sequence>
<accession>A0ABQ4QXL6</accession>
<evidence type="ECO:0000313" key="3">
    <source>
        <dbReference type="Proteomes" id="UP001055167"/>
    </source>
</evidence>
<gene>
    <name evidence="2" type="ORF">OPKNFCMD_2882</name>
</gene>
<evidence type="ECO:0000313" key="2">
    <source>
        <dbReference type="EMBL" id="GJD50145.1"/>
    </source>
</evidence>
<name>A0ABQ4QXL6_9HYPH</name>
<dbReference type="SUPFAM" id="SSF141371">
    <property type="entry name" value="PilZ domain-like"/>
    <property type="match status" value="1"/>
</dbReference>
<proteinExistence type="predicted"/>
<organism evidence="2 3">
    <name type="scientific">Methylobacterium crusticola</name>
    <dbReference type="NCBI Taxonomy" id="1697972"/>
    <lineage>
        <taxon>Bacteria</taxon>
        <taxon>Pseudomonadati</taxon>
        <taxon>Pseudomonadota</taxon>
        <taxon>Alphaproteobacteria</taxon>
        <taxon>Hyphomicrobiales</taxon>
        <taxon>Methylobacteriaceae</taxon>
        <taxon>Methylobacterium</taxon>
    </lineage>
</organism>
<dbReference type="Proteomes" id="UP001055167">
    <property type="component" value="Unassembled WGS sequence"/>
</dbReference>
<protein>
    <recommendedName>
        <fullName evidence="4">PilZ domain-containing protein</fullName>
    </recommendedName>
</protein>
<keyword evidence="3" id="KW-1185">Reference proteome</keyword>